<evidence type="ECO:0008006" key="4">
    <source>
        <dbReference type="Google" id="ProtNLM"/>
    </source>
</evidence>
<keyword evidence="1" id="KW-0812">Transmembrane</keyword>
<keyword evidence="3" id="KW-1185">Reference proteome</keyword>
<feature type="transmembrane region" description="Helical" evidence="1">
    <location>
        <begin position="20"/>
        <end position="46"/>
    </location>
</feature>
<accession>A0ABZ0ZMA7</accession>
<sequence>MRIFDRTARDVGASSVEYAILVSLIALAIAVAVTAFGGAVSGLFVVF</sequence>
<dbReference type="EMBL" id="CP141059">
    <property type="protein sequence ID" value="WQQ25071.1"/>
    <property type="molecule type" value="Genomic_DNA"/>
</dbReference>
<evidence type="ECO:0000313" key="3">
    <source>
        <dbReference type="Proteomes" id="UP001327225"/>
    </source>
</evidence>
<evidence type="ECO:0000313" key="2">
    <source>
        <dbReference type="EMBL" id="WQQ25071.1"/>
    </source>
</evidence>
<keyword evidence="1" id="KW-1133">Transmembrane helix</keyword>
<name>A0ABZ0ZMA7_9ACTN</name>
<reference evidence="3" key="1">
    <citation type="submission" date="2023-12" db="EMBL/GenBank/DDBJ databases">
        <title>Novel species in genus Nocardioides.</title>
        <authorList>
            <person name="Zhou H."/>
        </authorList>
    </citation>
    <scope>NUCLEOTIDE SEQUENCE [LARGE SCALE GENOMIC DNA]</scope>
    <source>
        <strain evidence="3">HM61</strain>
    </source>
</reference>
<protein>
    <recommendedName>
        <fullName evidence="4">Flp family type IVb pilin</fullName>
    </recommendedName>
</protein>
<proteinExistence type="predicted"/>
<organism evidence="2 3">
    <name type="scientific">Nocardioides bizhenqiangii</name>
    <dbReference type="NCBI Taxonomy" id="3095076"/>
    <lineage>
        <taxon>Bacteria</taxon>
        <taxon>Bacillati</taxon>
        <taxon>Actinomycetota</taxon>
        <taxon>Actinomycetes</taxon>
        <taxon>Propionibacteriales</taxon>
        <taxon>Nocardioidaceae</taxon>
        <taxon>Nocardioides</taxon>
    </lineage>
</organism>
<gene>
    <name evidence="2" type="ORF">SHK19_13965</name>
</gene>
<dbReference type="Proteomes" id="UP001327225">
    <property type="component" value="Chromosome"/>
</dbReference>
<evidence type="ECO:0000256" key="1">
    <source>
        <dbReference type="SAM" id="Phobius"/>
    </source>
</evidence>
<dbReference type="RefSeq" id="WP_322455573.1">
    <property type="nucleotide sequence ID" value="NZ_CP141059.1"/>
</dbReference>
<keyword evidence="1" id="KW-0472">Membrane</keyword>